<name>A0AAX2J0W7_KINKI</name>
<evidence type="ECO:0000313" key="1">
    <source>
        <dbReference type="EMBL" id="SQH24003.1"/>
    </source>
</evidence>
<protein>
    <submittedName>
        <fullName evidence="1">Uncharacterized protein</fullName>
    </submittedName>
</protein>
<proteinExistence type="predicted"/>
<evidence type="ECO:0000313" key="2">
    <source>
        <dbReference type="Proteomes" id="UP000248598"/>
    </source>
</evidence>
<dbReference type="AlphaFoldDB" id="A0AAX2J0W7"/>
<accession>A0AAX2J0W7</accession>
<organism evidence="1 2">
    <name type="scientific">Kingella kingae</name>
    <dbReference type="NCBI Taxonomy" id="504"/>
    <lineage>
        <taxon>Bacteria</taxon>
        <taxon>Pseudomonadati</taxon>
        <taxon>Pseudomonadota</taxon>
        <taxon>Betaproteobacteria</taxon>
        <taxon>Neisseriales</taxon>
        <taxon>Neisseriaceae</taxon>
        <taxon>Kingella</taxon>
    </lineage>
</organism>
<dbReference type="Proteomes" id="UP000248598">
    <property type="component" value="Chromosome 1"/>
</dbReference>
<gene>
    <name evidence="1" type="ORF">NCTC10529_00147</name>
</gene>
<dbReference type="GeneID" id="93261477"/>
<reference evidence="1 2" key="1">
    <citation type="submission" date="2018-06" db="EMBL/GenBank/DDBJ databases">
        <authorList>
            <consortium name="Pathogen Informatics"/>
            <person name="Doyle S."/>
        </authorList>
    </citation>
    <scope>NUCLEOTIDE SEQUENCE [LARGE SCALE GENOMIC DNA]</scope>
    <source>
        <strain evidence="1 2">NCTC10529</strain>
    </source>
</reference>
<dbReference type="EMBL" id="LS483426">
    <property type="protein sequence ID" value="SQH24003.1"/>
    <property type="molecule type" value="Genomic_DNA"/>
</dbReference>
<dbReference type="KEGG" id="kki:KKKWG1_2213"/>
<dbReference type="RefSeq" id="WP_003787143.1">
    <property type="nucleotide sequence ID" value="NZ_CP045141.1"/>
</dbReference>
<sequence>MPALVELVNIHGHRIYVSTDHIRRLEPRGEDPHTTLVTYSAGDSERAFEVEGYIDDIADFLNEQMR</sequence>